<evidence type="ECO:0000256" key="1">
    <source>
        <dbReference type="SAM" id="Phobius"/>
    </source>
</evidence>
<name>A0A4S8LXJ0_DENBC</name>
<feature type="transmembrane region" description="Helical" evidence="1">
    <location>
        <begin position="87"/>
        <end position="109"/>
    </location>
</feature>
<dbReference type="PANTHER" id="PTHR40465:SF1">
    <property type="entry name" value="DUF6534 DOMAIN-CONTAINING PROTEIN"/>
    <property type="match status" value="1"/>
</dbReference>
<accession>A0A4S8LXJ0</accession>
<feature type="transmembrane region" description="Helical" evidence="1">
    <location>
        <begin position="121"/>
        <end position="144"/>
    </location>
</feature>
<evidence type="ECO:0000259" key="2">
    <source>
        <dbReference type="Pfam" id="PF20152"/>
    </source>
</evidence>
<feature type="domain" description="DUF6534" evidence="2">
    <location>
        <begin position="169"/>
        <end position="251"/>
    </location>
</feature>
<keyword evidence="1" id="KW-1133">Transmembrane helix</keyword>
<sequence length="279" mass="30896">MPSTSVNLNLVLGARILGILFNSVLYGMLLIQAYKYYQAAFAKDSILLKCLIGFLCVLETLHSIFLWHHIYILTIVKFGNLTALNEISWSLCGAMAVTTLIIVTVQFFFLHRLYTISGSGYLPTIFIPVQLIRIGFGLAAVAIASSTTLDGLATRFRWLLITLFALNSIIDSGTALSLAISFQKNYNPLLRTQKLSEKLIAWTIETGLLPSIYSLIEVVLMITTENLFWSFFWIQASTLYCNAILSFLNGRISLRTAKAASHIPATSLGSRHVTTNTVG</sequence>
<dbReference type="OrthoDB" id="2535105at2759"/>
<evidence type="ECO:0000313" key="4">
    <source>
        <dbReference type="Proteomes" id="UP000297245"/>
    </source>
</evidence>
<gene>
    <name evidence="3" type="ORF">K435DRAFT_163324</name>
</gene>
<dbReference type="InterPro" id="IPR045339">
    <property type="entry name" value="DUF6534"/>
</dbReference>
<protein>
    <recommendedName>
        <fullName evidence="2">DUF6534 domain-containing protein</fullName>
    </recommendedName>
</protein>
<dbReference type="Pfam" id="PF20152">
    <property type="entry name" value="DUF6534"/>
    <property type="match status" value="1"/>
</dbReference>
<reference evidence="3 4" key="1">
    <citation type="journal article" date="2019" name="Nat. Ecol. Evol.">
        <title>Megaphylogeny resolves global patterns of mushroom evolution.</title>
        <authorList>
            <person name="Varga T."/>
            <person name="Krizsan K."/>
            <person name="Foldi C."/>
            <person name="Dima B."/>
            <person name="Sanchez-Garcia M."/>
            <person name="Sanchez-Ramirez S."/>
            <person name="Szollosi G.J."/>
            <person name="Szarkandi J.G."/>
            <person name="Papp V."/>
            <person name="Albert L."/>
            <person name="Andreopoulos W."/>
            <person name="Angelini C."/>
            <person name="Antonin V."/>
            <person name="Barry K.W."/>
            <person name="Bougher N.L."/>
            <person name="Buchanan P."/>
            <person name="Buyck B."/>
            <person name="Bense V."/>
            <person name="Catcheside P."/>
            <person name="Chovatia M."/>
            <person name="Cooper J."/>
            <person name="Damon W."/>
            <person name="Desjardin D."/>
            <person name="Finy P."/>
            <person name="Geml J."/>
            <person name="Haridas S."/>
            <person name="Hughes K."/>
            <person name="Justo A."/>
            <person name="Karasinski D."/>
            <person name="Kautmanova I."/>
            <person name="Kiss B."/>
            <person name="Kocsube S."/>
            <person name="Kotiranta H."/>
            <person name="LaButti K.M."/>
            <person name="Lechner B.E."/>
            <person name="Liimatainen K."/>
            <person name="Lipzen A."/>
            <person name="Lukacs Z."/>
            <person name="Mihaltcheva S."/>
            <person name="Morgado L.N."/>
            <person name="Niskanen T."/>
            <person name="Noordeloos M.E."/>
            <person name="Ohm R.A."/>
            <person name="Ortiz-Santana B."/>
            <person name="Ovrebo C."/>
            <person name="Racz N."/>
            <person name="Riley R."/>
            <person name="Savchenko A."/>
            <person name="Shiryaev A."/>
            <person name="Soop K."/>
            <person name="Spirin V."/>
            <person name="Szebenyi C."/>
            <person name="Tomsovsky M."/>
            <person name="Tulloss R.E."/>
            <person name="Uehling J."/>
            <person name="Grigoriev I.V."/>
            <person name="Vagvolgyi C."/>
            <person name="Papp T."/>
            <person name="Martin F.M."/>
            <person name="Miettinen O."/>
            <person name="Hibbett D.S."/>
            <person name="Nagy L.G."/>
        </authorList>
    </citation>
    <scope>NUCLEOTIDE SEQUENCE [LARGE SCALE GENOMIC DNA]</scope>
    <source>
        <strain evidence="3 4">CBS 962.96</strain>
    </source>
</reference>
<dbReference type="Proteomes" id="UP000297245">
    <property type="component" value="Unassembled WGS sequence"/>
</dbReference>
<feature type="transmembrane region" description="Helical" evidence="1">
    <location>
        <begin position="12"/>
        <end position="34"/>
    </location>
</feature>
<organism evidence="3 4">
    <name type="scientific">Dendrothele bispora (strain CBS 962.96)</name>
    <dbReference type="NCBI Taxonomy" id="1314807"/>
    <lineage>
        <taxon>Eukaryota</taxon>
        <taxon>Fungi</taxon>
        <taxon>Dikarya</taxon>
        <taxon>Basidiomycota</taxon>
        <taxon>Agaricomycotina</taxon>
        <taxon>Agaricomycetes</taxon>
        <taxon>Agaricomycetidae</taxon>
        <taxon>Agaricales</taxon>
        <taxon>Agaricales incertae sedis</taxon>
        <taxon>Dendrothele</taxon>
    </lineage>
</organism>
<keyword evidence="4" id="KW-1185">Reference proteome</keyword>
<evidence type="ECO:0000313" key="3">
    <source>
        <dbReference type="EMBL" id="THU94392.1"/>
    </source>
</evidence>
<dbReference type="EMBL" id="ML179225">
    <property type="protein sequence ID" value="THU94392.1"/>
    <property type="molecule type" value="Genomic_DNA"/>
</dbReference>
<keyword evidence="1" id="KW-0472">Membrane</keyword>
<proteinExistence type="predicted"/>
<dbReference type="AlphaFoldDB" id="A0A4S8LXJ0"/>
<feature type="transmembrane region" description="Helical" evidence="1">
    <location>
        <begin position="228"/>
        <end position="248"/>
    </location>
</feature>
<keyword evidence="1" id="KW-0812">Transmembrane</keyword>
<feature type="transmembrane region" description="Helical" evidence="1">
    <location>
        <begin position="156"/>
        <end position="178"/>
    </location>
</feature>
<dbReference type="PANTHER" id="PTHR40465">
    <property type="entry name" value="CHROMOSOME 1, WHOLE GENOME SHOTGUN SEQUENCE"/>
    <property type="match status" value="1"/>
</dbReference>
<feature type="transmembrane region" description="Helical" evidence="1">
    <location>
        <begin position="46"/>
        <end position="67"/>
    </location>
</feature>
<feature type="transmembrane region" description="Helical" evidence="1">
    <location>
        <begin position="199"/>
        <end position="222"/>
    </location>
</feature>